<proteinExistence type="predicted"/>
<dbReference type="Proteomes" id="UP001271007">
    <property type="component" value="Unassembled WGS sequence"/>
</dbReference>
<gene>
    <name evidence="1" type="ORF">LTR09_012289</name>
</gene>
<name>A0AAJ0D591_9PEZI</name>
<accession>A0AAJ0D591</accession>
<keyword evidence="2" id="KW-1185">Reference proteome</keyword>
<dbReference type="AlphaFoldDB" id="A0AAJ0D591"/>
<evidence type="ECO:0000313" key="1">
    <source>
        <dbReference type="EMBL" id="KAK3046198.1"/>
    </source>
</evidence>
<evidence type="ECO:0000313" key="2">
    <source>
        <dbReference type="Proteomes" id="UP001271007"/>
    </source>
</evidence>
<sequence>MIVCDEKYWSDDATPAMVSEESSTSEGSENAARTVSEWEYNDLYDSPAGLSSAVSISSADETTELIRHEDEIDSLSDTSLGRLEAAATEYLLSGGNSYSRAEDIHRAHRRLRVATSMTDPRQMSSVNDYLATPTSPERHFTAILAERQSSTGTQYKVVWRNSWVHQSHLPDVEAIRQAHVAHYGRAWEVQTYNGGLY</sequence>
<protein>
    <submittedName>
        <fullName evidence="1">Uncharacterized protein</fullName>
    </submittedName>
</protein>
<dbReference type="EMBL" id="JAWDJX010000108">
    <property type="protein sequence ID" value="KAK3046198.1"/>
    <property type="molecule type" value="Genomic_DNA"/>
</dbReference>
<comment type="caution">
    <text evidence="1">The sequence shown here is derived from an EMBL/GenBank/DDBJ whole genome shotgun (WGS) entry which is preliminary data.</text>
</comment>
<reference evidence="1" key="1">
    <citation type="submission" date="2023-04" db="EMBL/GenBank/DDBJ databases">
        <title>Black Yeasts Isolated from many extreme environments.</title>
        <authorList>
            <person name="Coleine C."/>
            <person name="Stajich J.E."/>
            <person name="Selbmann L."/>
        </authorList>
    </citation>
    <scope>NUCLEOTIDE SEQUENCE</scope>
    <source>
        <strain evidence="1">CCFEE 5312</strain>
    </source>
</reference>
<organism evidence="1 2">
    <name type="scientific">Extremus antarcticus</name>
    <dbReference type="NCBI Taxonomy" id="702011"/>
    <lineage>
        <taxon>Eukaryota</taxon>
        <taxon>Fungi</taxon>
        <taxon>Dikarya</taxon>
        <taxon>Ascomycota</taxon>
        <taxon>Pezizomycotina</taxon>
        <taxon>Dothideomycetes</taxon>
        <taxon>Dothideomycetidae</taxon>
        <taxon>Mycosphaerellales</taxon>
        <taxon>Extremaceae</taxon>
        <taxon>Extremus</taxon>
    </lineage>
</organism>